<evidence type="ECO:0000313" key="4">
    <source>
        <dbReference type="Proteomes" id="UP000247702"/>
    </source>
</evidence>
<gene>
    <name evidence="3" type="ORF">RCL2_001366900</name>
    <name evidence="2" type="ORF">RclHR1_39770002</name>
</gene>
<proteinExistence type="predicted"/>
<reference evidence="2 4" key="1">
    <citation type="submission" date="2017-11" db="EMBL/GenBank/DDBJ databases">
        <title>The genome of Rhizophagus clarus HR1 reveals common genetic basis of auxotrophy among arbuscular mycorrhizal fungi.</title>
        <authorList>
            <person name="Kobayashi Y."/>
        </authorList>
    </citation>
    <scope>NUCLEOTIDE SEQUENCE [LARGE SCALE GENOMIC DNA]</scope>
    <source>
        <strain evidence="2 4">HR1</strain>
    </source>
</reference>
<protein>
    <submittedName>
        <fullName evidence="2">Uncharacterized protein</fullName>
    </submittedName>
</protein>
<sequence>MKDDESKLKITLEQPVKSHENIQISEEPDEKSGKFDDDDNEDNEVDLTYLLSIDAEDFCRTTLDDAIRDKTHPPNTE</sequence>
<dbReference type="AlphaFoldDB" id="A0A2Z6RW86"/>
<dbReference type="Proteomes" id="UP000615446">
    <property type="component" value="Unassembled WGS sequence"/>
</dbReference>
<dbReference type="Proteomes" id="UP000247702">
    <property type="component" value="Unassembled WGS sequence"/>
</dbReference>
<accession>A0A2Z6RW86</accession>
<evidence type="ECO:0000256" key="1">
    <source>
        <dbReference type="SAM" id="MobiDB-lite"/>
    </source>
</evidence>
<reference evidence="3" key="2">
    <citation type="submission" date="2019-10" db="EMBL/GenBank/DDBJ databases">
        <title>Conservation and host-specific expression of non-tandemly repeated heterogenous ribosome RNA gene in arbuscular mycorrhizal fungi.</title>
        <authorList>
            <person name="Maeda T."/>
            <person name="Kobayashi Y."/>
            <person name="Nakagawa T."/>
            <person name="Ezawa T."/>
            <person name="Yamaguchi K."/>
            <person name="Bino T."/>
            <person name="Nishimoto Y."/>
            <person name="Shigenobu S."/>
            <person name="Kawaguchi M."/>
        </authorList>
    </citation>
    <scope>NUCLEOTIDE SEQUENCE</scope>
    <source>
        <strain evidence="3">HR1</strain>
    </source>
</reference>
<comment type="caution">
    <text evidence="2">The sequence shown here is derived from an EMBL/GenBank/DDBJ whole genome shotgun (WGS) entry which is preliminary data.</text>
</comment>
<feature type="region of interest" description="Disordered" evidence="1">
    <location>
        <begin position="1"/>
        <end position="43"/>
    </location>
</feature>
<organism evidence="2 4">
    <name type="scientific">Rhizophagus clarus</name>
    <dbReference type="NCBI Taxonomy" id="94130"/>
    <lineage>
        <taxon>Eukaryota</taxon>
        <taxon>Fungi</taxon>
        <taxon>Fungi incertae sedis</taxon>
        <taxon>Mucoromycota</taxon>
        <taxon>Glomeromycotina</taxon>
        <taxon>Glomeromycetes</taxon>
        <taxon>Glomerales</taxon>
        <taxon>Glomeraceae</taxon>
        <taxon>Rhizophagus</taxon>
    </lineage>
</organism>
<evidence type="ECO:0000313" key="2">
    <source>
        <dbReference type="EMBL" id="GBC00782.1"/>
    </source>
</evidence>
<name>A0A2Z6RW86_9GLOM</name>
<keyword evidence="4" id="KW-1185">Reference proteome</keyword>
<evidence type="ECO:0000313" key="3">
    <source>
        <dbReference type="EMBL" id="GES86616.1"/>
    </source>
</evidence>
<feature type="compositionally biased region" description="Basic and acidic residues" evidence="1">
    <location>
        <begin position="1"/>
        <end position="20"/>
    </location>
</feature>
<dbReference type="EMBL" id="BLAL01000162">
    <property type="protein sequence ID" value="GES86616.1"/>
    <property type="molecule type" value="Genomic_DNA"/>
</dbReference>
<dbReference type="EMBL" id="BEXD01003309">
    <property type="protein sequence ID" value="GBC00782.1"/>
    <property type="molecule type" value="Genomic_DNA"/>
</dbReference>